<feature type="compositionally biased region" description="Low complexity" evidence="1">
    <location>
        <begin position="98"/>
        <end position="107"/>
    </location>
</feature>
<feature type="compositionally biased region" description="Basic and acidic residues" evidence="1">
    <location>
        <begin position="123"/>
        <end position="133"/>
    </location>
</feature>
<protein>
    <submittedName>
        <fullName evidence="2">Glutaredoxin-related protein</fullName>
    </submittedName>
</protein>
<sequence length="133" mass="14698">VRQPHPRRDPDRDRRQPRHPLHEGHAGGPGVRLLRPHRRRPAGARRPVRRGGHPARPPDPPGALGDLAVADHPAALRQRRAGRRCRHRHGDVRDGRARAGPRGQGAVRRARGGPAGRRPRRGPAADHREPPGL</sequence>
<feature type="non-terminal residue" evidence="2">
    <location>
        <position position="1"/>
    </location>
</feature>
<feature type="compositionally biased region" description="Basic residues" evidence="1">
    <location>
        <begin position="77"/>
        <end position="90"/>
    </location>
</feature>
<reference evidence="2" key="1">
    <citation type="submission" date="2020-02" db="EMBL/GenBank/DDBJ databases">
        <authorList>
            <person name="Meier V. D."/>
        </authorList>
    </citation>
    <scope>NUCLEOTIDE SEQUENCE</scope>
    <source>
        <strain evidence="2">AVDCRST_MAG13</strain>
    </source>
</reference>
<dbReference type="EMBL" id="CADCVO010000451">
    <property type="protein sequence ID" value="CAA9511686.1"/>
    <property type="molecule type" value="Genomic_DNA"/>
</dbReference>
<dbReference type="AlphaFoldDB" id="A0A6J4T1Y1"/>
<proteinExistence type="predicted"/>
<feature type="non-terminal residue" evidence="2">
    <location>
        <position position="133"/>
    </location>
</feature>
<gene>
    <name evidence="2" type="ORF">AVDCRST_MAG13-2838</name>
</gene>
<feature type="region of interest" description="Disordered" evidence="1">
    <location>
        <begin position="1"/>
        <end position="133"/>
    </location>
</feature>
<accession>A0A6J4T1Y1</accession>
<evidence type="ECO:0000256" key="1">
    <source>
        <dbReference type="SAM" id="MobiDB-lite"/>
    </source>
</evidence>
<organism evidence="2">
    <name type="scientific">uncultured Solirubrobacteraceae bacterium</name>
    <dbReference type="NCBI Taxonomy" id="1162706"/>
    <lineage>
        <taxon>Bacteria</taxon>
        <taxon>Bacillati</taxon>
        <taxon>Actinomycetota</taxon>
        <taxon>Thermoleophilia</taxon>
        <taxon>Solirubrobacterales</taxon>
        <taxon>Solirubrobacteraceae</taxon>
        <taxon>environmental samples</taxon>
    </lineage>
</organism>
<feature type="compositionally biased region" description="Basic and acidic residues" evidence="1">
    <location>
        <begin position="1"/>
        <end position="25"/>
    </location>
</feature>
<feature type="compositionally biased region" description="Basic residues" evidence="1">
    <location>
        <begin position="34"/>
        <end position="53"/>
    </location>
</feature>
<evidence type="ECO:0000313" key="2">
    <source>
        <dbReference type="EMBL" id="CAA9511686.1"/>
    </source>
</evidence>
<name>A0A6J4T1Y1_9ACTN</name>